<evidence type="ECO:0000313" key="2">
    <source>
        <dbReference type="Proteomes" id="UP001281410"/>
    </source>
</evidence>
<protein>
    <submittedName>
        <fullName evidence="1">Uncharacterized protein</fullName>
    </submittedName>
</protein>
<sequence>MEKTKIGKGFEGKKNVDEAVEKLKAKGIEVNRNYEAELQKVCFHEFKRESPECSTPSLLPQQKLVCHVSVLSGIDVDLLPPSGFNRNLMSNGFKSDLQNPFNLPVQSVYVLITGHKFALENRILRVIRQLLRQDAIGRIWKLKVSHKRLLPVPRIFLMLACSNSNLHTPPHLPVRVCHSFLVDFVILFYGERGILNNKLYVVGRVTRDRGWLTPQQSVEVFDPHTGIWSQIPSMPFSIAQVQPTAFQACGH</sequence>
<reference evidence="1" key="1">
    <citation type="journal article" date="2023" name="Plant J.">
        <title>Genome sequences and population genomics provide insights into the demographic history, inbreeding, and mutation load of two 'living fossil' tree species of Dipteronia.</title>
        <authorList>
            <person name="Feng Y."/>
            <person name="Comes H.P."/>
            <person name="Chen J."/>
            <person name="Zhu S."/>
            <person name="Lu R."/>
            <person name="Zhang X."/>
            <person name="Li P."/>
            <person name="Qiu J."/>
            <person name="Olsen K.M."/>
            <person name="Qiu Y."/>
        </authorList>
    </citation>
    <scope>NUCLEOTIDE SEQUENCE</scope>
    <source>
        <strain evidence="1">NBL</strain>
    </source>
</reference>
<dbReference type="Proteomes" id="UP001281410">
    <property type="component" value="Unassembled WGS sequence"/>
</dbReference>
<dbReference type="AlphaFoldDB" id="A0AAE0EB64"/>
<proteinExistence type="predicted"/>
<dbReference type="SUPFAM" id="SSF117281">
    <property type="entry name" value="Kelch motif"/>
    <property type="match status" value="1"/>
</dbReference>
<comment type="caution">
    <text evidence="1">The sequence shown here is derived from an EMBL/GenBank/DDBJ whole genome shotgun (WGS) entry which is preliminary data.</text>
</comment>
<keyword evidence="2" id="KW-1185">Reference proteome</keyword>
<dbReference type="Gene3D" id="2.120.10.80">
    <property type="entry name" value="Kelch-type beta propeller"/>
    <property type="match status" value="1"/>
</dbReference>
<accession>A0AAE0EB64</accession>
<dbReference type="EMBL" id="JANJYJ010000004">
    <property type="protein sequence ID" value="KAK3220060.1"/>
    <property type="molecule type" value="Genomic_DNA"/>
</dbReference>
<organism evidence="1 2">
    <name type="scientific">Dipteronia sinensis</name>
    <dbReference type="NCBI Taxonomy" id="43782"/>
    <lineage>
        <taxon>Eukaryota</taxon>
        <taxon>Viridiplantae</taxon>
        <taxon>Streptophyta</taxon>
        <taxon>Embryophyta</taxon>
        <taxon>Tracheophyta</taxon>
        <taxon>Spermatophyta</taxon>
        <taxon>Magnoliopsida</taxon>
        <taxon>eudicotyledons</taxon>
        <taxon>Gunneridae</taxon>
        <taxon>Pentapetalae</taxon>
        <taxon>rosids</taxon>
        <taxon>malvids</taxon>
        <taxon>Sapindales</taxon>
        <taxon>Sapindaceae</taxon>
        <taxon>Hippocastanoideae</taxon>
        <taxon>Acereae</taxon>
        <taxon>Dipteronia</taxon>
    </lineage>
</organism>
<evidence type="ECO:0000313" key="1">
    <source>
        <dbReference type="EMBL" id="KAK3220060.1"/>
    </source>
</evidence>
<name>A0AAE0EB64_9ROSI</name>
<dbReference type="InterPro" id="IPR015915">
    <property type="entry name" value="Kelch-typ_b-propeller"/>
</dbReference>
<dbReference type="Pfam" id="PF01344">
    <property type="entry name" value="Kelch_1"/>
    <property type="match status" value="1"/>
</dbReference>
<gene>
    <name evidence="1" type="ORF">Dsin_014030</name>
</gene>
<dbReference type="InterPro" id="IPR006652">
    <property type="entry name" value="Kelch_1"/>
</dbReference>